<dbReference type="Proteomes" id="UP000003560">
    <property type="component" value="Unassembled WGS sequence"/>
</dbReference>
<reference evidence="3 4" key="1">
    <citation type="submission" date="2008-10" db="EMBL/GenBank/DDBJ databases">
        <title>Draft genome sequence of Collinsella stercoris (DSM 13279).</title>
        <authorList>
            <person name="Sudarsanam P."/>
            <person name="Ley R."/>
            <person name="Guruge J."/>
            <person name="Turnbaugh P.J."/>
            <person name="Mahowald M."/>
            <person name="Liep D."/>
            <person name="Gordon J."/>
        </authorList>
    </citation>
    <scope>NUCLEOTIDE SEQUENCE [LARGE SCALE GENOMIC DNA]</scope>
    <source>
        <strain evidence="3 4">DSM 13279</strain>
    </source>
</reference>
<evidence type="ECO:0000256" key="2">
    <source>
        <dbReference type="SAM" id="Phobius"/>
    </source>
</evidence>
<feature type="compositionally biased region" description="Gly residues" evidence="1">
    <location>
        <begin position="320"/>
        <end position="333"/>
    </location>
</feature>
<feature type="transmembrane region" description="Helical" evidence="2">
    <location>
        <begin position="107"/>
        <end position="129"/>
    </location>
</feature>
<feature type="compositionally biased region" description="Basic and acidic residues" evidence="1">
    <location>
        <begin position="25"/>
        <end position="35"/>
    </location>
</feature>
<dbReference type="EMBL" id="ABXJ01000072">
    <property type="protein sequence ID" value="EEA90426.1"/>
    <property type="molecule type" value="Genomic_DNA"/>
</dbReference>
<evidence type="ECO:0000313" key="3">
    <source>
        <dbReference type="EMBL" id="EEA90426.1"/>
    </source>
</evidence>
<feature type="transmembrane region" description="Helical" evidence="2">
    <location>
        <begin position="231"/>
        <end position="252"/>
    </location>
</feature>
<feature type="compositionally biased region" description="Low complexity" evidence="1">
    <location>
        <begin position="334"/>
        <end position="360"/>
    </location>
</feature>
<feature type="compositionally biased region" description="Low complexity" evidence="1">
    <location>
        <begin position="373"/>
        <end position="392"/>
    </location>
</feature>
<evidence type="ECO:0000313" key="4">
    <source>
        <dbReference type="Proteomes" id="UP000003560"/>
    </source>
</evidence>
<proteinExistence type="predicted"/>
<protein>
    <submittedName>
        <fullName evidence="3">Uncharacterized protein</fullName>
    </submittedName>
</protein>
<sequence>MSTSQDQARTRTNTIEDDDATTVRTAHDRQREAPLDAVEHDVAEASAAATNAMGVGATSVMGAGAAPTGGSSPTTELAGGRSPYAAYLGSPDTHIGATQPIAVRKGLFDGISVAQVIAASAAAATSMLLASRIGIAGSVIGAAVSSMITVICSQLYRNALDASAQKLKAKQASSGLVHGTAMSASAATEPNGTVAAPYAARLEGRDLTARIAPTKLQARAAAERSATKRKVAVVSVVIAVAAVAASAGIIMLTTSGEGLGAKAPSLFARTDQQTVAPEDPADELASSTPAPQDTDASSTDGQSTNQSGTTDGATNAGGQDATGGGAAGNGQPGTDGSTSNGATGSGDSTAGNGAGSSDAGGNTGTSGGGSANGGTTDTPSTGTGQPGSSAGGKTDTSTNTGTNPRA</sequence>
<feature type="compositionally biased region" description="Polar residues" evidence="1">
    <location>
        <begin position="285"/>
        <end position="307"/>
    </location>
</feature>
<dbReference type="STRING" id="445975.COLSTE_01367"/>
<feature type="compositionally biased region" description="Low complexity" evidence="1">
    <location>
        <begin position="308"/>
        <end position="319"/>
    </location>
</feature>
<feature type="compositionally biased region" description="Polar residues" evidence="1">
    <location>
        <begin position="1"/>
        <end position="13"/>
    </location>
</feature>
<dbReference type="AlphaFoldDB" id="B6GBA8"/>
<comment type="caution">
    <text evidence="3">The sequence shown here is derived from an EMBL/GenBank/DDBJ whole genome shotgun (WGS) entry which is preliminary data.</text>
</comment>
<feature type="transmembrane region" description="Helical" evidence="2">
    <location>
        <begin position="135"/>
        <end position="156"/>
    </location>
</feature>
<feature type="region of interest" description="Disordered" evidence="1">
    <location>
        <begin position="271"/>
        <end position="406"/>
    </location>
</feature>
<dbReference type="OrthoDB" id="3197464at2"/>
<dbReference type="eggNOG" id="ENOG5032Y91">
    <property type="taxonomic scope" value="Bacteria"/>
</dbReference>
<keyword evidence="2" id="KW-0472">Membrane</keyword>
<keyword evidence="4" id="KW-1185">Reference proteome</keyword>
<name>B6GBA8_9ACTN</name>
<reference evidence="3 4" key="2">
    <citation type="submission" date="2008-10" db="EMBL/GenBank/DDBJ databases">
        <authorList>
            <person name="Fulton L."/>
            <person name="Clifton S."/>
            <person name="Fulton B."/>
            <person name="Xu J."/>
            <person name="Minx P."/>
            <person name="Pepin K.H."/>
            <person name="Johnson M."/>
            <person name="Thiruvilangam P."/>
            <person name="Bhonagiri V."/>
            <person name="Nash W.E."/>
            <person name="Mardis E.R."/>
            <person name="Wilson R.K."/>
        </authorList>
    </citation>
    <scope>NUCLEOTIDE SEQUENCE [LARGE SCALE GENOMIC DNA]</scope>
    <source>
        <strain evidence="3 4">DSM 13279</strain>
    </source>
</reference>
<keyword evidence="2" id="KW-0812">Transmembrane</keyword>
<keyword evidence="2" id="KW-1133">Transmembrane helix</keyword>
<accession>B6GBA8</accession>
<dbReference type="GeneID" id="98003123"/>
<organism evidence="3 4">
    <name type="scientific">Collinsella stercoris DSM 13279</name>
    <dbReference type="NCBI Taxonomy" id="445975"/>
    <lineage>
        <taxon>Bacteria</taxon>
        <taxon>Bacillati</taxon>
        <taxon>Actinomycetota</taxon>
        <taxon>Coriobacteriia</taxon>
        <taxon>Coriobacteriales</taxon>
        <taxon>Coriobacteriaceae</taxon>
        <taxon>Collinsella</taxon>
    </lineage>
</organism>
<feature type="compositionally biased region" description="Polar residues" evidence="1">
    <location>
        <begin position="394"/>
        <end position="406"/>
    </location>
</feature>
<dbReference type="RefSeq" id="WP_006721011.1">
    <property type="nucleotide sequence ID" value="NZ_CP085935.1"/>
</dbReference>
<feature type="region of interest" description="Disordered" evidence="1">
    <location>
        <begin position="1"/>
        <end position="35"/>
    </location>
</feature>
<evidence type="ECO:0000256" key="1">
    <source>
        <dbReference type="SAM" id="MobiDB-lite"/>
    </source>
</evidence>
<feature type="compositionally biased region" description="Gly residues" evidence="1">
    <location>
        <begin position="361"/>
        <end position="372"/>
    </location>
</feature>
<dbReference type="HOGENOM" id="CLU_677405_0_0_11"/>
<gene>
    <name evidence="3" type="ORF">COLSTE_01367</name>
</gene>